<dbReference type="HOGENOM" id="CLU_1956557_0_0_7"/>
<dbReference type="BioCyc" id="HACI382638:HAC_RS02195-MONOMER"/>
<accession>Q17YH0</accession>
<protein>
    <submittedName>
        <fullName evidence="1">Uncharacterized protein</fullName>
    </submittedName>
</protein>
<gene>
    <name evidence="1" type="primary">fragment 2</name>
    <name evidence="1" type="ordered locus">Hac_0479</name>
</gene>
<evidence type="ECO:0000313" key="1">
    <source>
        <dbReference type="EMBL" id="CAJ99306.1"/>
    </source>
</evidence>
<keyword evidence="2" id="KW-1185">Reference proteome</keyword>
<proteinExistence type="predicted"/>
<reference evidence="1 2" key="1">
    <citation type="journal article" date="2006" name="PLoS Genet.">
        <title>Who ate whom? Adaptive Helicobacter genomic changes that accompanied a host jump from early humans to large felines.</title>
        <authorList>
            <person name="Eppinger M."/>
            <person name="Baar C."/>
            <person name="Linz B."/>
            <person name="Raddatz G."/>
            <person name="Lanz C."/>
            <person name="Keller H."/>
            <person name="Morelli G."/>
            <person name="Gressmann H."/>
            <person name="Achtman M."/>
            <person name="Schuster S.C."/>
        </authorList>
    </citation>
    <scope>NUCLEOTIDE SEQUENCE [LARGE SCALE GENOMIC DNA]</scope>
    <source>
        <strain evidence="1 2">Sheeba</strain>
    </source>
</reference>
<sequence>MKLEVAEENQDFFKTILEEAEKGNISHCAEIIDIDTEGKKNLLEVLRTILDKVSPLNEEEINEHLEALLEMVVVWLEEPDSERAIKTFQSVNDRGVPLHLLDKFINDHFGEIFGHNEASKENAYNTQG</sequence>
<dbReference type="EMBL" id="AM260522">
    <property type="protein sequence ID" value="CAJ99306.1"/>
    <property type="molecule type" value="Genomic_DNA"/>
</dbReference>
<name>Q17YH0_HELAH</name>
<evidence type="ECO:0000313" key="2">
    <source>
        <dbReference type="Proteomes" id="UP000000775"/>
    </source>
</evidence>
<dbReference type="KEGG" id="hac:Hac_0479"/>
<dbReference type="Proteomes" id="UP000000775">
    <property type="component" value="Chromosome"/>
</dbReference>
<organism evidence="1 2">
    <name type="scientific">Helicobacter acinonychis (strain Sheeba)</name>
    <dbReference type="NCBI Taxonomy" id="382638"/>
    <lineage>
        <taxon>Bacteria</taxon>
        <taxon>Pseudomonadati</taxon>
        <taxon>Campylobacterota</taxon>
        <taxon>Epsilonproteobacteria</taxon>
        <taxon>Campylobacterales</taxon>
        <taxon>Helicobacteraceae</taxon>
        <taxon>Helicobacter</taxon>
    </lineage>
</organism>
<dbReference type="STRING" id="382638.Hac_0479"/>
<dbReference type="AlphaFoldDB" id="Q17YH0"/>